<evidence type="ECO:0000313" key="13">
    <source>
        <dbReference type="EMBL" id="MBC5678911.1"/>
    </source>
</evidence>
<dbReference type="Gene3D" id="1.10.10.60">
    <property type="entry name" value="Homeodomain-like"/>
    <property type="match status" value="2"/>
</dbReference>
<proteinExistence type="predicted"/>
<evidence type="ECO:0000256" key="1">
    <source>
        <dbReference type="ARBA" id="ARBA00004496"/>
    </source>
</evidence>
<evidence type="ECO:0000256" key="10">
    <source>
        <dbReference type="PROSITE-ProRule" id="PRU00169"/>
    </source>
</evidence>
<evidence type="ECO:0000313" key="14">
    <source>
        <dbReference type="Proteomes" id="UP000635828"/>
    </source>
</evidence>
<dbReference type="CDD" id="cd17536">
    <property type="entry name" value="REC_YesN-like"/>
    <property type="match status" value="1"/>
</dbReference>
<keyword evidence="8" id="KW-0804">Transcription</keyword>
<dbReference type="PANTHER" id="PTHR42713">
    <property type="entry name" value="HISTIDINE KINASE-RELATED"/>
    <property type="match status" value="1"/>
</dbReference>
<gene>
    <name evidence="13" type="ORF">H8S22_15425</name>
</gene>
<dbReference type="InterPro" id="IPR041522">
    <property type="entry name" value="CdaR_GGDEF"/>
</dbReference>
<evidence type="ECO:0000256" key="2">
    <source>
        <dbReference type="ARBA" id="ARBA00018672"/>
    </source>
</evidence>
<comment type="caution">
    <text evidence="13">The sequence shown here is derived from an EMBL/GenBank/DDBJ whole genome shotgun (WGS) entry which is preliminary data.</text>
</comment>
<comment type="function">
    <text evidence="9">May play the central regulatory role in sporulation. It may be an element of the effector pathway responsible for the activation of sporulation genes in response to nutritional stress. Spo0A may act in concert with spo0H (a sigma factor) to control the expression of some genes that are critical to the sporulation process.</text>
</comment>
<dbReference type="SMART" id="SM00342">
    <property type="entry name" value="HTH_ARAC"/>
    <property type="match status" value="1"/>
</dbReference>
<dbReference type="SUPFAM" id="SSF52172">
    <property type="entry name" value="CheY-like"/>
    <property type="match status" value="1"/>
</dbReference>
<evidence type="ECO:0000256" key="4">
    <source>
        <dbReference type="ARBA" id="ARBA00022553"/>
    </source>
</evidence>
<dbReference type="Proteomes" id="UP000635828">
    <property type="component" value="Unassembled WGS sequence"/>
</dbReference>
<organism evidence="13 14">
    <name type="scientific">Anaerostipes hominis</name>
    <name type="common">ex Liu et al. 2021</name>
    <dbReference type="NCBI Taxonomy" id="2763018"/>
    <lineage>
        <taxon>Bacteria</taxon>
        <taxon>Bacillati</taxon>
        <taxon>Bacillota</taxon>
        <taxon>Clostridia</taxon>
        <taxon>Lachnospirales</taxon>
        <taxon>Lachnospiraceae</taxon>
        <taxon>Anaerostipes</taxon>
    </lineage>
</organism>
<dbReference type="Pfam" id="PF00072">
    <property type="entry name" value="Response_reg"/>
    <property type="match status" value="1"/>
</dbReference>
<evidence type="ECO:0000259" key="11">
    <source>
        <dbReference type="PROSITE" id="PS01124"/>
    </source>
</evidence>
<dbReference type="SUPFAM" id="SSF46689">
    <property type="entry name" value="Homeodomain-like"/>
    <property type="match status" value="2"/>
</dbReference>
<evidence type="ECO:0000256" key="8">
    <source>
        <dbReference type="ARBA" id="ARBA00023163"/>
    </source>
</evidence>
<dbReference type="Gene3D" id="3.40.50.2300">
    <property type="match status" value="1"/>
</dbReference>
<dbReference type="InterPro" id="IPR001789">
    <property type="entry name" value="Sig_transdc_resp-reg_receiver"/>
</dbReference>
<dbReference type="Pfam" id="PF17853">
    <property type="entry name" value="GGDEF_2"/>
    <property type="match status" value="1"/>
</dbReference>
<protein>
    <recommendedName>
        <fullName evidence="2">Stage 0 sporulation protein A homolog</fullName>
    </recommendedName>
</protein>
<dbReference type="PROSITE" id="PS01124">
    <property type="entry name" value="HTH_ARAC_FAMILY_2"/>
    <property type="match status" value="1"/>
</dbReference>
<dbReference type="InterPro" id="IPR009057">
    <property type="entry name" value="Homeodomain-like_sf"/>
</dbReference>
<dbReference type="PANTHER" id="PTHR42713:SF3">
    <property type="entry name" value="TRANSCRIPTIONAL REGULATORY PROTEIN HPTR"/>
    <property type="match status" value="1"/>
</dbReference>
<keyword evidence="5" id="KW-0902">Two-component regulatory system</keyword>
<feature type="modified residue" description="4-aspartylphosphate" evidence="10">
    <location>
        <position position="55"/>
    </location>
</feature>
<evidence type="ECO:0000256" key="7">
    <source>
        <dbReference type="ARBA" id="ARBA00023125"/>
    </source>
</evidence>
<feature type="domain" description="Response regulatory" evidence="12">
    <location>
        <begin position="3"/>
        <end position="120"/>
    </location>
</feature>
<evidence type="ECO:0000259" key="12">
    <source>
        <dbReference type="PROSITE" id="PS50110"/>
    </source>
</evidence>
<evidence type="ECO:0000256" key="6">
    <source>
        <dbReference type="ARBA" id="ARBA00023015"/>
    </source>
</evidence>
<dbReference type="InterPro" id="IPR018060">
    <property type="entry name" value="HTH_AraC"/>
</dbReference>
<dbReference type="InterPro" id="IPR011006">
    <property type="entry name" value="CheY-like_superfamily"/>
</dbReference>
<evidence type="ECO:0000256" key="9">
    <source>
        <dbReference type="ARBA" id="ARBA00024867"/>
    </source>
</evidence>
<reference evidence="13 14" key="1">
    <citation type="submission" date="2020-08" db="EMBL/GenBank/DDBJ databases">
        <title>Genome public.</title>
        <authorList>
            <person name="Liu C."/>
            <person name="Sun Q."/>
        </authorList>
    </citation>
    <scope>NUCLEOTIDE SEQUENCE [LARGE SCALE GENOMIC DNA]</scope>
    <source>
        <strain evidence="13 14">NSJ-7</strain>
    </source>
</reference>
<sequence length="541" mass="62910">MIKVFLVEDEVIIRESIKNNVEWEKHGYELVGEAGDGEMALPLIKELKPDILITDIKMPFMDGVELGKILKTEMPDLSVIFLTGYDDFSFAKEAISIGVEEYLMKPVTGEQLIAALDKVKNQIEKKKILTDNMTRLEQESQKNIQIKRYRFFGELVRSKMPVSKLIRMGNELGISVMASAYTVILLKYYFNHSDDEERKRKAEEANRLLSHTDSQEHVVMFQRATEGYIFLLKVQSDEDIDKIRERFVKKVVEIASRFEDLGYFIGVGETVHRVHEISRSYDTASVAFAKQYEMGKNRVLYYSQLDKREEIEDISVNIDFREINMEKTDKAVLVKFLKNGTGEDVDEFVEDYFKAFGEKNMESFLFRQYIILDICFIINEFLEQIHGAKKKVADQMFGENYKFTDVDTLDKTKAYVKRLIRMAIELRSESVVKKYQPMIEDATDYIRKHFSDDDISLNVVASIVGLSPSHFSTVFRQEVGSTFVEYLTMVRMEEAKTLLKCTSLKSSEIGYRIGYKDPHYFSFLFKKTQKCTSKEYRMKGI</sequence>
<dbReference type="RefSeq" id="WP_024729031.1">
    <property type="nucleotide sequence ID" value="NZ_JACOOS010000024.1"/>
</dbReference>
<keyword evidence="3" id="KW-0963">Cytoplasm</keyword>
<keyword evidence="7" id="KW-0238">DNA-binding</keyword>
<name>A0ABR7FUM5_9FIRM</name>
<evidence type="ECO:0000256" key="3">
    <source>
        <dbReference type="ARBA" id="ARBA00022490"/>
    </source>
</evidence>
<keyword evidence="6" id="KW-0805">Transcription regulation</keyword>
<dbReference type="InterPro" id="IPR051552">
    <property type="entry name" value="HptR"/>
</dbReference>
<dbReference type="PROSITE" id="PS50110">
    <property type="entry name" value="RESPONSE_REGULATORY"/>
    <property type="match status" value="1"/>
</dbReference>
<accession>A0ABR7FUM5</accession>
<keyword evidence="14" id="KW-1185">Reference proteome</keyword>
<comment type="subcellular location">
    <subcellularLocation>
        <location evidence="1">Cytoplasm</location>
    </subcellularLocation>
</comment>
<dbReference type="Pfam" id="PF12833">
    <property type="entry name" value="HTH_18"/>
    <property type="match status" value="1"/>
</dbReference>
<evidence type="ECO:0000256" key="5">
    <source>
        <dbReference type="ARBA" id="ARBA00023012"/>
    </source>
</evidence>
<keyword evidence="4 10" id="KW-0597">Phosphoprotein</keyword>
<dbReference type="SMART" id="SM00448">
    <property type="entry name" value="REC"/>
    <property type="match status" value="1"/>
</dbReference>
<dbReference type="EMBL" id="JACOOS010000024">
    <property type="protein sequence ID" value="MBC5678911.1"/>
    <property type="molecule type" value="Genomic_DNA"/>
</dbReference>
<feature type="domain" description="HTH araC/xylS-type" evidence="11">
    <location>
        <begin position="440"/>
        <end position="539"/>
    </location>
</feature>